<feature type="compositionally biased region" description="Low complexity" evidence="12">
    <location>
        <begin position="768"/>
        <end position="781"/>
    </location>
</feature>
<evidence type="ECO:0000313" key="15">
    <source>
        <dbReference type="Proteomes" id="UP000472277"/>
    </source>
</evidence>
<feature type="domain" description="Methylcytosine dioxygenase TET1-3 oxygenase" evidence="13">
    <location>
        <begin position="1246"/>
        <end position="1846"/>
    </location>
</feature>
<reference evidence="14" key="2">
    <citation type="submission" date="2025-09" db="UniProtKB">
        <authorList>
            <consortium name="Ensembl"/>
        </authorList>
    </citation>
    <scope>IDENTIFICATION</scope>
</reference>
<dbReference type="Pfam" id="PF12851">
    <property type="entry name" value="Tet_JBP"/>
    <property type="match status" value="1"/>
</dbReference>
<evidence type="ECO:0000256" key="3">
    <source>
        <dbReference type="ARBA" id="ARBA00022454"/>
    </source>
</evidence>
<evidence type="ECO:0000256" key="7">
    <source>
        <dbReference type="ARBA" id="ARBA00023002"/>
    </source>
</evidence>
<evidence type="ECO:0000256" key="12">
    <source>
        <dbReference type="SAM" id="MobiDB-lite"/>
    </source>
</evidence>
<name>A0A673XZH6_SALTR</name>
<dbReference type="InterPro" id="IPR024779">
    <property type="entry name" value="2OGFeDO_JBP1/TET_oxygenase_dom"/>
</dbReference>
<dbReference type="GO" id="GO:0005694">
    <property type="term" value="C:chromosome"/>
    <property type="evidence" value="ECO:0007669"/>
    <property type="project" value="UniProtKB-SubCell"/>
</dbReference>
<feature type="compositionally biased region" description="Basic and acidic residues" evidence="12">
    <location>
        <begin position="1866"/>
        <end position="1877"/>
    </location>
</feature>
<evidence type="ECO:0000256" key="6">
    <source>
        <dbReference type="ARBA" id="ARBA00022964"/>
    </source>
</evidence>
<comment type="catalytic activity">
    <reaction evidence="11">
        <text>a 5-methyl-2'-deoxycytidine in DNA + 2-oxoglutarate + O2 = a 5-hydroxymethyl-2'-deoxycytidine in DNA + succinate + CO2</text>
        <dbReference type="Rhea" id="RHEA:52636"/>
        <dbReference type="Rhea" id="RHEA-COMP:11370"/>
        <dbReference type="Rhea" id="RHEA-COMP:13315"/>
        <dbReference type="ChEBI" id="CHEBI:15379"/>
        <dbReference type="ChEBI" id="CHEBI:16526"/>
        <dbReference type="ChEBI" id="CHEBI:16810"/>
        <dbReference type="ChEBI" id="CHEBI:30031"/>
        <dbReference type="ChEBI" id="CHEBI:85454"/>
        <dbReference type="ChEBI" id="CHEBI:136731"/>
        <dbReference type="EC" id="1.14.11.80"/>
    </reaction>
</comment>
<dbReference type="GO" id="GO:0005634">
    <property type="term" value="C:nucleus"/>
    <property type="evidence" value="ECO:0007669"/>
    <property type="project" value="UniProtKB-UniRule"/>
</dbReference>
<comment type="cofactor">
    <cofactor evidence="11">
        <name>Fe(2+)</name>
        <dbReference type="ChEBI" id="CHEBI:29033"/>
    </cofactor>
    <text evidence="11">Binds 1 Fe(2+) ion per subunit.</text>
</comment>
<evidence type="ECO:0000259" key="13">
    <source>
        <dbReference type="SMART" id="SM01333"/>
    </source>
</evidence>
<feature type="compositionally biased region" description="Polar residues" evidence="12">
    <location>
        <begin position="300"/>
        <end position="311"/>
    </location>
</feature>
<keyword evidence="8 11" id="KW-0408">Iron</keyword>
<dbReference type="Proteomes" id="UP000472277">
    <property type="component" value="Chromosome 11"/>
</dbReference>
<dbReference type="GO" id="GO:0030099">
    <property type="term" value="P:myeloid cell differentiation"/>
    <property type="evidence" value="ECO:0007669"/>
    <property type="project" value="TreeGrafter"/>
</dbReference>
<dbReference type="GO" id="GO:0045944">
    <property type="term" value="P:positive regulation of transcription by RNA polymerase II"/>
    <property type="evidence" value="ECO:0007669"/>
    <property type="project" value="TreeGrafter"/>
</dbReference>
<dbReference type="FunCoup" id="A0A673XZH6">
    <property type="interactions" value="1624"/>
</dbReference>
<feature type="region of interest" description="Disordered" evidence="12">
    <location>
        <begin position="1414"/>
        <end position="1550"/>
    </location>
</feature>
<dbReference type="GO" id="GO:0008270">
    <property type="term" value="F:zinc ion binding"/>
    <property type="evidence" value="ECO:0007669"/>
    <property type="project" value="UniProtKB-UniRule"/>
</dbReference>
<evidence type="ECO:0000256" key="11">
    <source>
        <dbReference type="RuleBase" id="RU367064"/>
    </source>
</evidence>
<keyword evidence="4 11" id="KW-0479">Metal-binding</keyword>
<feature type="compositionally biased region" description="Low complexity" evidence="12">
    <location>
        <begin position="633"/>
        <end position="659"/>
    </location>
</feature>
<feature type="compositionally biased region" description="Polar residues" evidence="12">
    <location>
        <begin position="845"/>
        <end position="854"/>
    </location>
</feature>
<evidence type="ECO:0000256" key="8">
    <source>
        <dbReference type="ARBA" id="ARBA00023004"/>
    </source>
</evidence>
<reference evidence="14" key="1">
    <citation type="submission" date="2025-08" db="UniProtKB">
        <authorList>
            <consortium name="Ensembl"/>
        </authorList>
    </citation>
    <scope>IDENTIFICATION</scope>
</reference>
<dbReference type="GO" id="GO:0070579">
    <property type="term" value="F:DNA 5-methylcytosine dioxygenase activity"/>
    <property type="evidence" value="ECO:0007669"/>
    <property type="project" value="UniProtKB-UniRule"/>
</dbReference>
<dbReference type="PANTHER" id="PTHR23358:SF3">
    <property type="entry name" value="METHYLCYTOSINE DIOXYGENASE TET2"/>
    <property type="match status" value="1"/>
</dbReference>
<feature type="compositionally biased region" description="Polar residues" evidence="12">
    <location>
        <begin position="353"/>
        <end position="378"/>
    </location>
</feature>
<feature type="compositionally biased region" description="Low complexity" evidence="12">
    <location>
        <begin position="432"/>
        <end position="444"/>
    </location>
</feature>
<feature type="compositionally biased region" description="Low complexity" evidence="12">
    <location>
        <begin position="1490"/>
        <end position="1509"/>
    </location>
</feature>
<comment type="similarity">
    <text evidence="2 11">Belongs to the TET family.</text>
</comment>
<feature type="compositionally biased region" description="Low complexity" evidence="12">
    <location>
        <begin position="538"/>
        <end position="562"/>
    </location>
</feature>
<feature type="region of interest" description="Disordered" evidence="12">
    <location>
        <begin position="1866"/>
        <end position="1908"/>
    </location>
</feature>
<dbReference type="PANTHER" id="PTHR23358">
    <property type="entry name" value="METHYLCYTOSINE DIOXYGENASE TET"/>
    <property type="match status" value="1"/>
</dbReference>
<keyword evidence="6 11" id="KW-0223">Dioxygenase</keyword>
<evidence type="ECO:0000256" key="9">
    <source>
        <dbReference type="ARBA" id="ARBA00047840"/>
    </source>
</evidence>
<sequence>MGSGLEAKEWIPHAHLQGIPEEVHTARQPAYNQPSLQDPGRTEGNPVDGLRAGQMETEKASQETEESLIVAQLSAATQPDNLITAKLQNGTQSPEGAHQQINRDGNWNLYNKAVAGVVNPMKRHRENCSSPARVQGLFNQGSYNMINGGDLKHALCDQSFLGLHQAKKLRSDLEINGGDGEEMWDKKDSGDIMDDFPELTKPGEFDCDGTRLDKRNCNTFSNGGDIFSLSRNKQIANGATVSPNSIEGTPGDLLEKTLSQYYPEQVSIAAQTGAQEFQPEVGLVDDISSLTNELPELPEQATTQSPTSLTSGFPPISAQMPVSEKQQQTGVAAPKGQGSNGYNNSAAPYMVNGYSNSYRGEHQQQQPADGSQHQNNTEGIYRKPNQEFNHQNSFLTPLEQSTPLQTEEDIVFSPGPFPSPGMGQSEGRRRQQQYGMQQQQQQQQTGNPCGADSTGPQGSMGPASLPGGSEPGPQRSHQNGMMKDTTQQQQRGGADPGCPNSQMGWIDLNSRGQMLEPDSARRFQTGGQSFDVGPTGGAYQQQQPRPAQSPHQAPPAQHNPAPEWQQQADSKGPSHMHQQQCNLLPQQQPHSQHMHQQQCNLPPQQQQQGENCFRAPMQPEHLCEGDPDLEEILSPSFLQPPQHPQHQQQQQRPLSHPSQYDGQQSVNAPQSQDPNQGTMDGQQLNKLKLEDYIRLEKNLKSPGGGYRGQGGQPQPGHQQQIQSMMINNPGYNPVDPSQPNDAQQSQQASWRHSSSNTMEMEMELEMKQQQQQQHQQQQQRQYTPSPGPKQYSHQQQPPPHLRQPHPNHMDFPLTQTPPQPLPHLPHGALNQQVSAQQQQMYPKMEQNQQESCAQFQRGGPPPLGHGGPQGDFQRHAALRMHLLQRQSERGSLGPPHPQTPADFKRGVRPIKMVNGPRFEHPHHQGPGPPPLMQHQQQGREMGMVAGGIQVKQEYNPQPQTSCCGEQSQSSSQRSILATMEQTLRQYQLSPVFDRKSLVIRSPNKVKVEQSGAVTVLSTHADLDGGSGGMEDMGMGRPGSNGLKRPHLDFTPKQEPLLQSFMNSPMKLLDTPIKNLMDTPIKTQYDIPSCHCMESISEKDEGPYYTHLGSAPNIKAIRDIMETRSGLTGSAIRIEKVVYTGKEGKSTQGCPIAKWVIRRGSVDEKLLVLVRERERHKCEAACIVVIILIWDGIPTTMADQLYMELSDTLTRHGALTQRRCAINEERTCACQGLDPEACGASFSFGCSWSMYYNGCKFARSKIPRKFKLTGDDPKEEERLEQNLQNLATLMAPTYKTLAPDAYQNQVEHEQRAPDCRLGKGEGRPFSGVTACMDFCAHAHRDLHNMQGGSTVVCTLTKEDNRQIGKIPEDEQLHVLPLYKASPTDEFGSAEGQQEKIKTGAIQVLNAFRRQIRMLSEPAKSCRQKKLDAKRAAANKNAGGPDTPSKAEKALQAKLKPSSTYESIAQSTPGTGPNPGAMGTTPQPPGQPPGHPLGAHLQQLQQQQHQNALHAFPGSPHPASPYARFPNHPGPFQSTSKPGSMYPQPPASASPYPSPLHIPTSYMNGSNPPSSYSSPMTPGSPYPGYQCNGGTPLDNYHPYYTSNPKHLDMYRQQRPEALYPDMQQQYGAHQRYGVNYPPRYGESGLQINGYSNCSSMRSSIHPMSPYGPPSYGPSGAPDAQYLDALSRPPSAHHPGLDYAAAVSKGNQFGGYPNPYLSQSTKMFPPGSPQDPFCMQVKTEMGLQSPCMTPTQPGFPGLPNEHLHGGSPMIKQEPRSGPPMPTTPKEKPAMWSDNEHNFLDPEIGGVAVAPSHGSILIECAKREMHATTPLKKPKRNHPARISLVFYQHKNMNEAKHGLALWEAKMAEKQREKDEDAERNGAEGATVTPSKSSKKGAKREHPELSEQQGEPPYKRFIQTLMERSMSCTTNTYVNTSPYAFTKVTGPYSRFI</sequence>
<evidence type="ECO:0000256" key="5">
    <source>
        <dbReference type="ARBA" id="ARBA00022833"/>
    </source>
</evidence>
<evidence type="ECO:0000256" key="10">
    <source>
        <dbReference type="ARBA" id="ARBA00049431"/>
    </source>
</evidence>
<dbReference type="InterPro" id="IPR040175">
    <property type="entry name" value="TET1/2/3"/>
</dbReference>
<dbReference type="Ensembl" id="ENSSTUT00000028945.1">
    <property type="protein sequence ID" value="ENSSTUP00000027651.1"/>
    <property type="gene ID" value="ENSSTUG00000012007.1"/>
</dbReference>
<dbReference type="GeneTree" id="ENSGT00940000160003"/>
<dbReference type="OMA" id="QQPNNHC"/>
<proteinExistence type="inferred from homology"/>
<dbReference type="EC" id="1.14.11.80" evidence="11"/>
<feature type="compositionally biased region" description="Low complexity" evidence="12">
    <location>
        <begin position="578"/>
        <end position="608"/>
    </location>
</feature>
<comment type="cofactor">
    <cofactor evidence="11">
        <name>Zn(2+)</name>
        <dbReference type="ChEBI" id="CHEBI:29105"/>
    </cofactor>
    <text evidence="11">The zinc ions have a structural role.</text>
</comment>
<keyword evidence="7 11" id="KW-0560">Oxidoreductase</keyword>
<feature type="region of interest" description="Disordered" evidence="12">
    <location>
        <begin position="23"/>
        <end position="50"/>
    </location>
</feature>
<dbReference type="InParanoid" id="A0A673XZH6"/>
<feature type="region of interest" description="Disordered" evidence="12">
    <location>
        <begin position="298"/>
        <end position="379"/>
    </location>
</feature>
<evidence type="ECO:0000256" key="4">
    <source>
        <dbReference type="ARBA" id="ARBA00022723"/>
    </source>
</evidence>
<keyword evidence="3" id="KW-0158">Chromosome</keyword>
<feature type="compositionally biased region" description="Polar residues" evidence="12">
    <location>
        <begin position="723"/>
        <end position="758"/>
    </location>
</feature>
<feature type="region of interest" description="Disordered" evidence="12">
    <location>
        <begin position="409"/>
        <end position="872"/>
    </location>
</feature>
<feature type="compositionally biased region" description="Pro residues" evidence="12">
    <location>
        <begin position="1480"/>
        <end position="1489"/>
    </location>
</feature>
<keyword evidence="15" id="KW-1185">Reference proteome</keyword>
<comment type="catalytic activity">
    <reaction evidence="9 11">
        <text>a 5-formyl-2'-deoxycytidine in DNA + 2-oxoglutarate + O2 = a 5-carboxyl-2'-deoxycytidine in DNA + succinate + CO2 + H(+)</text>
        <dbReference type="Rhea" id="RHEA:53832"/>
        <dbReference type="Rhea" id="RHEA-COMP:13656"/>
        <dbReference type="Rhea" id="RHEA-COMP:13657"/>
        <dbReference type="ChEBI" id="CHEBI:15378"/>
        <dbReference type="ChEBI" id="CHEBI:15379"/>
        <dbReference type="ChEBI" id="CHEBI:16526"/>
        <dbReference type="ChEBI" id="CHEBI:16810"/>
        <dbReference type="ChEBI" id="CHEBI:30031"/>
        <dbReference type="ChEBI" id="CHEBI:137731"/>
        <dbReference type="ChEBI" id="CHEBI:137732"/>
        <dbReference type="EC" id="1.14.11.80"/>
    </reaction>
</comment>
<feature type="compositionally biased region" description="Polar residues" evidence="12">
    <location>
        <begin position="475"/>
        <end position="491"/>
    </location>
</feature>
<dbReference type="SMART" id="SM01333">
    <property type="entry name" value="Tet_JBP"/>
    <property type="match status" value="1"/>
</dbReference>
<feature type="compositionally biased region" description="Polar residues" evidence="12">
    <location>
        <begin position="1455"/>
        <end position="1469"/>
    </location>
</feature>
<accession>A0A673XZH6</accession>
<comment type="catalytic activity">
    <reaction evidence="10 11">
        <text>a 5-hydroxymethyl-2'-deoxycytidine in DNA + 2-oxoglutarate + O2 = a 5-formyl-2'-deoxycytidine in DNA + succinate + CO2 + H2O</text>
        <dbReference type="Rhea" id="RHEA:53828"/>
        <dbReference type="Rhea" id="RHEA-COMP:13315"/>
        <dbReference type="Rhea" id="RHEA-COMP:13656"/>
        <dbReference type="ChEBI" id="CHEBI:15377"/>
        <dbReference type="ChEBI" id="CHEBI:15379"/>
        <dbReference type="ChEBI" id="CHEBI:16526"/>
        <dbReference type="ChEBI" id="CHEBI:16810"/>
        <dbReference type="ChEBI" id="CHEBI:30031"/>
        <dbReference type="ChEBI" id="CHEBI:136731"/>
        <dbReference type="ChEBI" id="CHEBI:137731"/>
        <dbReference type="EC" id="1.14.11.80"/>
    </reaction>
</comment>
<comment type="subcellular location">
    <subcellularLocation>
        <location evidence="1">Chromosome</location>
    </subcellularLocation>
</comment>
<feature type="compositionally biased region" description="Polar residues" evidence="12">
    <location>
        <begin position="660"/>
        <end position="685"/>
    </location>
</feature>
<evidence type="ECO:0000256" key="2">
    <source>
        <dbReference type="ARBA" id="ARBA00007502"/>
    </source>
</evidence>
<feature type="compositionally biased region" description="Pro residues" evidence="12">
    <location>
        <begin position="1541"/>
        <end position="1550"/>
    </location>
</feature>
<organism evidence="14 15">
    <name type="scientific">Salmo trutta</name>
    <name type="common">Brown trout</name>
    <dbReference type="NCBI Taxonomy" id="8032"/>
    <lineage>
        <taxon>Eukaryota</taxon>
        <taxon>Metazoa</taxon>
        <taxon>Chordata</taxon>
        <taxon>Craniata</taxon>
        <taxon>Vertebrata</taxon>
        <taxon>Euteleostomi</taxon>
        <taxon>Actinopterygii</taxon>
        <taxon>Neopterygii</taxon>
        <taxon>Teleostei</taxon>
        <taxon>Protacanthopterygii</taxon>
        <taxon>Salmoniformes</taxon>
        <taxon>Salmonidae</taxon>
        <taxon>Salmoninae</taxon>
        <taxon>Salmo</taxon>
    </lineage>
</organism>
<dbReference type="InterPro" id="IPR046942">
    <property type="entry name" value="TET_oxygenase"/>
</dbReference>
<feature type="compositionally biased region" description="Basic and acidic residues" evidence="12">
    <location>
        <begin position="687"/>
        <end position="699"/>
    </location>
</feature>
<dbReference type="GO" id="GO:0040029">
    <property type="term" value="P:epigenetic regulation of gene expression"/>
    <property type="evidence" value="ECO:0007669"/>
    <property type="project" value="InterPro"/>
</dbReference>
<feature type="compositionally biased region" description="Gly residues" evidence="12">
    <location>
        <begin position="702"/>
        <end position="713"/>
    </location>
</feature>
<evidence type="ECO:0000256" key="1">
    <source>
        <dbReference type="ARBA" id="ARBA00004286"/>
    </source>
</evidence>
<evidence type="ECO:0000313" key="14">
    <source>
        <dbReference type="Ensembl" id="ENSSTUP00000027651.1"/>
    </source>
</evidence>
<gene>
    <name evidence="14" type="primary">TET2</name>
    <name evidence="14" type="synonym">LOC115202312</name>
</gene>
<dbReference type="GO" id="GO:0141166">
    <property type="term" value="P:chromosomal 5-methylcytosine DNA demethylation pathway"/>
    <property type="evidence" value="ECO:0007669"/>
    <property type="project" value="UniProtKB-UniRule"/>
</dbReference>
<protein>
    <recommendedName>
        <fullName evidence="11">Methylcytosine dioxygenase TET</fullName>
        <ecNumber evidence="11">1.14.11.80</ecNumber>
    </recommendedName>
</protein>
<comment type="function">
    <text evidence="11">Dioxygenase that catalyzes the conversion of the modified genomic base 5-methylcytosine (5mC) into 5-hydroxymethylcytosine (5hmC) and plays a key role in epigenetic chromatin reprogramming during embryonic development.</text>
</comment>
<keyword evidence="5 11" id="KW-0862">Zinc</keyword>